<dbReference type="Proteomes" id="UP001187192">
    <property type="component" value="Unassembled WGS sequence"/>
</dbReference>
<protein>
    <submittedName>
        <fullName evidence="1">Uncharacterized protein</fullName>
    </submittedName>
</protein>
<reference evidence="1" key="1">
    <citation type="submission" date="2023-07" db="EMBL/GenBank/DDBJ databases">
        <title>draft genome sequence of fig (Ficus carica).</title>
        <authorList>
            <person name="Takahashi T."/>
            <person name="Nishimura K."/>
        </authorList>
    </citation>
    <scope>NUCLEOTIDE SEQUENCE</scope>
</reference>
<dbReference type="EMBL" id="BTGU01000002">
    <property type="protein sequence ID" value="GMN29674.1"/>
    <property type="molecule type" value="Genomic_DNA"/>
</dbReference>
<dbReference type="AlphaFoldDB" id="A0AA87ZB90"/>
<proteinExistence type="predicted"/>
<name>A0AA87ZB90_FICCA</name>
<keyword evidence="2" id="KW-1185">Reference proteome</keyword>
<comment type="caution">
    <text evidence="1">The sequence shown here is derived from an EMBL/GenBank/DDBJ whole genome shotgun (WGS) entry which is preliminary data.</text>
</comment>
<gene>
    <name evidence="1" type="ORF">TIFTF001_002514</name>
</gene>
<accession>A0AA87ZB90</accession>
<organism evidence="1 2">
    <name type="scientific">Ficus carica</name>
    <name type="common">Common fig</name>
    <dbReference type="NCBI Taxonomy" id="3494"/>
    <lineage>
        <taxon>Eukaryota</taxon>
        <taxon>Viridiplantae</taxon>
        <taxon>Streptophyta</taxon>
        <taxon>Embryophyta</taxon>
        <taxon>Tracheophyta</taxon>
        <taxon>Spermatophyta</taxon>
        <taxon>Magnoliopsida</taxon>
        <taxon>eudicotyledons</taxon>
        <taxon>Gunneridae</taxon>
        <taxon>Pentapetalae</taxon>
        <taxon>rosids</taxon>
        <taxon>fabids</taxon>
        <taxon>Rosales</taxon>
        <taxon>Moraceae</taxon>
        <taxon>Ficeae</taxon>
        <taxon>Ficus</taxon>
    </lineage>
</organism>
<evidence type="ECO:0000313" key="1">
    <source>
        <dbReference type="EMBL" id="GMN29674.1"/>
    </source>
</evidence>
<evidence type="ECO:0000313" key="2">
    <source>
        <dbReference type="Proteomes" id="UP001187192"/>
    </source>
</evidence>
<sequence>MRKCSLLHPLHNLRIQVPSSHSLRHACTGSAISLVSAVKYRNNARISNDLGIFRYVQLFSSAVDQKAWNTHK</sequence>